<keyword evidence="2" id="KW-0808">Transferase</keyword>
<keyword evidence="3" id="KW-1185">Reference proteome</keyword>
<dbReference type="GO" id="GO:0032259">
    <property type="term" value="P:methylation"/>
    <property type="evidence" value="ECO:0007669"/>
    <property type="project" value="UniProtKB-KW"/>
</dbReference>
<organism evidence="2 3">
    <name type="scientific">Salipaludibacillus neizhouensis</name>
    <dbReference type="NCBI Taxonomy" id="885475"/>
    <lineage>
        <taxon>Bacteria</taxon>
        <taxon>Bacillati</taxon>
        <taxon>Bacillota</taxon>
        <taxon>Bacilli</taxon>
        <taxon>Bacillales</taxon>
        <taxon>Bacillaceae</taxon>
    </lineage>
</organism>
<gene>
    <name evidence="2" type="ORF">CR203_07290</name>
</gene>
<sequence>MAQTIEDKVYEALGEVLDPEIQMDVVNLGLIYDVKIKDKNEAHIKMTLTSMGCPMAGQIISTMKAVVLNSVDVIDHVEVEVV</sequence>
<dbReference type="Proteomes" id="UP000281498">
    <property type="component" value="Unassembled WGS sequence"/>
</dbReference>
<protein>
    <submittedName>
        <fullName evidence="2">DNA methyltransferase</fullName>
    </submittedName>
</protein>
<dbReference type="InterPro" id="IPR002744">
    <property type="entry name" value="MIP18-like"/>
</dbReference>
<dbReference type="OrthoDB" id="9805360at2"/>
<dbReference type="EMBL" id="PDOE01000002">
    <property type="protein sequence ID" value="RKL68277.1"/>
    <property type="molecule type" value="Genomic_DNA"/>
</dbReference>
<accession>A0A3A9K6T1</accession>
<dbReference type="GO" id="GO:0008168">
    <property type="term" value="F:methyltransferase activity"/>
    <property type="evidence" value="ECO:0007669"/>
    <property type="project" value="UniProtKB-KW"/>
</dbReference>
<dbReference type="InterPro" id="IPR034904">
    <property type="entry name" value="FSCA_dom_sf"/>
</dbReference>
<dbReference type="PANTHER" id="PTHR42831">
    <property type="entry name" value="FE-S PROTEIN MATURATION AUXILIARY FACTOR YITW"/>
    <property type="match status" value="1"/>
</dbReference>
<feature type="domain" description="MIP18 family-like" evidence="1">
    <location>
        <begin position="6"/>
        <end position="81"/>
    </location>
</feature>
<proteinExistence type="predicted"/>
<evidence type="ECO:0000313" key="3">
    <source>
        <dbReference type="Proteomes" id="UP000281498"/>
    </source>
</evidence>
<dbReference type="SUPFAM" id="SSF117916">
    <property type="entry name" value="Fe-S cluster assembly (FSCA) domain-like"/>
    <property type="match status" value="1"/>
</dbReference>
<dbReference type="Gene3D" id="3.30.300.130">
    <property type="entry name" value="Fe-S cluster assembly (FSCA)"/>
    <property type="match status" value="1"/>
</dbReference>
<evidence type="ECO:0000313" key="2">
    <source>
        <dbReference type="EMBL" id="RKL68277.1"/>
    </source>
</evidence>
<evidence type="ECO:0000259" key="1">
    <source>
        <dbReference type="Pfam" id="PF01883"/>
    </source>
</evidence>
<reference evidence="2 3" key="1">
    <citation type="submission" date="2017-10" db="EMBL/GenBank/DDBJ databases">
        <title>Bacillus sp. nov., a halophilic bacterium isolated from a Keqin Lake.</title>
        <authorList>
            <person name="Wang H."/>
        </authorList>
    </citation>
    <scope>NUCLEOTIDE SEQUENCE [LARGE SCALE GENOMIC DNA]</scope>
    <source>
        <strain evidence="2 3">KCTC 13187</strain>
    </source>
</reference>
<dbReference type="AlphaFoldDB" id="A0A3A9K6T1"/>
<keyword evidence="2" id="KW-0489">Methyltransferase</keyword>
<dbReference type="Pfam" id="PF01883">
    <property type="entry name" value="FeS_assembly_P"/>
    <property type="match status" value="1"/>
</dbReference>
<dbReference type="PANTHER" id="PTHR42831:SF1">
    <property type="entry name" value="FE-S PROTEIN MATURATION AUXILIARY FACTOR YITW"/>
    <property type="match status" value="1"/>
</dbReference>
<comment type="caution">
    <text evidence="2">The sequence shown here is derived from an EMBL/GenBank/DDBJ whole genome shotgun (WGS) entry which is preliminary data.</text>
</comment>
<dbReference type="InterPro" id="IPR052339">
    <property type="entry name" value="Fe-S_Maturation_MIP18"/>
</dbReference>
<name>A0A3A9K6T1_9BACI</name>